<sequence length="40" mass="3683">MKVKNTIAATSFAAAGLAALAVAVSPPAAAGDLVGPGCAE</sequence>
<gene>
    <name evidence="2" type="ORF">A5N45_13665</name>
</gene>
<organism evidence="2 3">
    <name type="scientific">Streptococcus pneumoniae</name>
    <dbReference type="NCBI Taxonomy" id="1313"/>
    <lineage>
        <taxon>Bacteria</taxon>
        <taxon>Bacillati</taxon>
        <taxon>Bacillota</taxon>
        <taxon>Bacilli</taxon>
        <taxon>Lactobacillales</taxon>
        <taxon>Streptococcaceae</taxon>
        <taxon>Streptococcus</taxon>
    </lineage>
</organism>
<feature type="signal peptide" evidence="1">
    <location>
        <begin position="1"/>
        <end position="30"/>
    </location>
</feature>
<feature type="non-terminal residue" evidence="2">
    <location>
        <position position="40"/>
    </location>
</feature>
<proteinExistence type="predicted"/>
<dbReference type="EMBL" id="NNBW01000644">
    <property type="protein sequence ID" value="OYL17084.1"/>
    <property type="molecule type" value="Genomic_DNA"/>
</dbReference>
<dbReference type="AlphaFoldDB" id="A0AA44MRA5"/>
<dbReference type="Proteomes" id="UP000214939">
    <property type="component" value="Unassembled WGS sequence"/>
</dbReference>
<protein>
    <submittedName>
        <fullName evidence="2">Cell surface protein</fullName>
    </submittedName>
</protein>
<reference evidence="2 3" key="1">
    <citation type="submission" date="2017-07" db="EMBL/GenBank/DDBJ databases">
        <title>Invasive disease caused simultaneously by more than one serotype of Streptococcus pneumoniae, South Africa.</title>
        <authorList>
            <person name="Ndlangisa K."/>
            <person name="Du Plessis M."/>
            <person name="Von Gottberg A."/>
        </authorList>
    </citation>
    <scope>NUCLEOTIDE SEQUENCE [LARGE SCALE GENOMIC DNA]</scope>
    <source>
        <strain evidence="2 3">8227-15B</strain>
    </source>
</reference>
<name>A0AA44MRA5_STREE</name>
<evidence type="ECO:0000313" key="2">
    <source>
        <dbReference type="EMBL" id="OYL17084.1"/>
    </source>
</evidence>
<keyword evidence="1" id="KW-0732">Signal</keyword>
<accession>A0AA44MRA5</accession>
<feature type="chain" id="PRO_5041468878" evidence="1">
    <location>
        <begin position="31"/>
        <end position="40"/>
    </location>
</feature>
<evidence type="ECO:0000256" key="1">
    <source>
        <dbReference type="SAM" id="SignalP"/>
    </source>
</evidence>
<comment type="caution">
    <text evidence="2">The sequence shown here is derived from an EMBL/GenBank/DDBJ whole genome shotgun (WGS) entry which is preliminary data.</text>
</comment>
<evidence type="ECO:0000313" key="3">
    <source>
        <dbReference type="Proteomes" id="UP000214939"/>
    </source>
</evidence>